<dbReference type="InterPro" id="IPR000843">
    <property type="entry name" value="HTH_LacI"/>
</dbReference>
<dbReference type="GO" id="GO:0000976">
    <property type="term" value="F:transcription cis-regulatory region binding"/>
    <property type="evidence" value="ECO:0007669"/>
    <property type="project" value="TreeGrafter"/>
</dbReference>
<dbReference type="SUPFAM" id="SSF53822">
    <property type="entry name" value="Periplasmic binding protein-like I"/>
    <property type="match status" value="1"/>
</dbReference>
<keyword evidence="2" id="KW-0805">Transcription regulation</keyword>
<keyword evidence="1" id="KW-0678">Repressor</keyword>
<evidence type="ECO:0000259" key="5">
    <source>
        <dbReference type="PROSITE" id="PS50932"/>
    </source>
</evidence>
<reference evidence="7" key="1">
    <citation type="submission" date="2016-11" db="EMBL/GenBank/DDBJ databases">
        <authorList>
            <person name="Varghese N."/>
            <person name="Submissions S."/>
        </authorList>
    </citation>
    <scope>NUCLEOTIDE SEQUENCE [LARGE SCALE GENOMIC DNA]</scope>
    <source>
        <strain evidence="7">DSM 3071</strain>
    </source>
</reference>
<dbReference type="SMART" id="SM00354">
    <property type="entry name" value="HTH_LACI"/>
    <property type="match status" value="1"/>
</dbReference>
<evidence type="ECO:0000256" key="4">
    <source>
        <dbReference type="ARBA" id="ARBA00023163"/>
    </source>
</evidence>
<dbReference type="Proteomes" id="UP000184278">
    <property type="component" value="Unassembled WGS sequence"/>
</dbReference>
<feature type="domain" description="HTH lacI-type" evidence="5">
    <location>
        <begin position="2"/>
        <end position="56"/>
    </location>
</feature>
<dbReference type="Gene3D" id="1.10.260.40">
    <property type="entry name" value="lambda repressor-like DNA-binding domains"/>
    <property type="match status" value="1"/>
</dbReference>
<accession>A0A1M5PZ22</accession>
<sequence length="340" mass="37748">MSNMKDIAKKAQVSVATVSKVLNGTGNISEETTRKILEIAEELNYHPNLYARNLKTGSSRTIGILAEDLTVFNTPPVIDGIGACCEEKGYRYLLENLRINTLGIDPDNDKDRYSEIKNNAVSHMSSMQVDGIIYLGCHSHRVVPSIFENNIPFVCAYCISPSLAIPSVLYDDQHAAYEAVSLLIKKGHKKIATITGKVSSVHTRWRLTGYQESLYDHNIPYNPGYVINGDWSRDSGYSATKKLIRQHVTAIFSHNDEMAMGVIDACNDAGIQVGKDIALIGFDNRELSTVCRPTLTTVEPPLFDIGYKSAEGLISKIEHKEDILRGEVRLPCRIIERDST</sequence>
<evidence type="ECO:0000313" key="7">
    <source>
        <dbReference type="Proteomes" id="UP000184278"/>
    </source>
</evidence>
<dbReference type="OrthoDB" id="9775106at2"/>
<dbReference type="Gene3D" id="3.40.50.2300">
    <property type="match status" value="2"/>
</dbReference>
<dbReference type="PANTHER" id="PTHR30146">
    <property type="entry name" value="LACI-RELATED TRANSCRIPTIONAL REPRESSOR"/>
    <property type="match status" value="1"/>
</dbReference>
<dbReference type="Pfam" id="PF00356">
    <property type="entry name" value="LacI"/>
    <property type="match status" value="1"/>
</dbReference>
<dbReference type="SUPFAM" id="SSF47413">
    <property type="entry name" value="lambda repressor-like DNA-binding domains"/>
    <property type="match status" value="1"/>
</dbReference>
<dbReference type="InterPro" id="IPR010982">
    <property type="entry name" value="Lambda_DNA-bd_dom_sf"/>
</dbReference>
<dbReference type="STRING" id="1121131.SAMN02745229_00143"/>
<gene>
    <name evidence="6" type="ORF">SAMN02745229_00143</name>
</gene>
<evidence type="ECO:0000313" key="6">
    <source>
        <dbReference type="EMBL" id="SHH06922.1"/>
    </source>
</evidence>
<dbReference type="AlphaFoldDB" id="A0A1M5PZ22"/>
<protein>
    <submittedName>
        <fullName evidence="6">Transcriptional regulator, LacI family</fullName>
    </submittedName>
</protein>
<dbReference type="Pfam" id="PF13377">
    <property type="entry name" value="Peripla_BP_3"/>
    <property type="match status" value="1"/>
</dbReference>
<proteinExistence type="predicted"/>
<dbReference type="PROSITE" id="PS00356">
    <property type="entry name" value="HTH_LACI_1"/>
    <property type="match status" value="1"/>
</dbReference>
<name>A0A1M5PZ22_BUTFI</name>
<dbReference type="InterPro" id="IPR046335">
    <property type="entry name" value="LacI/GalR-like_sensor"/>
</dbReference>
<dbReference type="CDD" id="cd01392">
    <property type="entry name" value="HTH_LacI"/>
    <property type="match status" value="1"/>
</dbReference>
<keyword evidence="7" id="KW-1185">Reference proteome</keyword>
<dbReference type="EMBL" id="FQXK01000003">
    <property type="protein sequence ID" value="SHH06922.1"/>
    <property type="molecule type" value="Genomic_DNA"/>
</dbReference>
<dbReference type="CDD" id="cd06288">
    <property type="entry name" value="PBP1_sucrose_transcription_regulator"/>
    <property type="match status" value="1"/>
</dbReference>
<dbReference type="InterPro" id="IPR028082">
    <property type="entry name" value="Peripla_BP_I"/>
</dbReference>
<evidence type="ECO:0000256" key="2">
    <source>
        <dbReference type="ARBA" id="ARBA00023015"/>
    </source>
</evidence>
<keyword evidence="4" id="KW-0804">Transcription</keyword>
<keyword evidence="3" id="KW-0238">DNA-binding</keyword>
<dbReference type="PANTHER" id="PTHR30146:SF148">
    <property type="entry name" value="HTH-TYPE TRANSCRIPTIONAL REPRESSOR PURR-RELATED"/>
    <property type="match status" value="1"/>
</dbReference>
<organism evidence="6 7">
    <name type="scientific">Butyrivibrio fibrisolvens DSM 3071</name>
    <dbReference type="NCBI Taxonomy" id="1121131"/>
    <lineage>
        <taxon>Bacteria</taxon>
        <taxon>Bacillati</taxon>
        <taxon>Bacillota</taxon>
        <taxon>Clostridia</taxon>
        <taxon>Lachnospirales</taxon>
        <taxon>Lachnospiraceae</taxon>
        <taxon>Butyrivibrio</taxon>
    </lineage>
</organism>
<evidence type="ECO:0000256" key="1">
    <source>
        <dbReference type="ARBA" id="ARBA00022491"/>
    </source>
</evidence>
<dbReference type="PROSITE" id="PS50932">
    <property type="entry name" value="HTH_LACI_2"/>
    <property type="match status" value="1"/>
</dbReference>
<evidence type="ECO:0000256" key="3">
    <source>
        <dbReference type="ARBA" id="ARBA00023125"/>
    </source>
</evidence>
<dbReference type="GO" id="GO:0003700">
    <property type="term" value="F:DNA-binding transcription factor activity"/>
    <property type="evidence" value="ECO:0007669"/>
    <property type="project" value="TreeGrafter"/>
</dbReference>